<protein>
    <submittedName>
        <fullName evidence="1">Uncharacterized protein</fullName>
    </submittedName>
</protein>
<dbReference type="RefSeq" id="WP_073280533.1">
    <property type="nucleotide sequence ID" value="NZ_FRAC01000053.1"/>
</dbReference>
<evidence type="ECO:0000313" key="1">
    <source>
        <dbReference type="EMBL" id="SHL77275.1"/>
    </source>
</evidence>
<accession>A0A1M7DCU6</accession>
<dbReference type="AlphaFoldDB" id="A0A1M7DCU6"/>
<name>A0A1M7DCU6_9FIRM</name>
<keyword evidence="2" id="KW-1185">Reference proteome</keyword>
<dbReference type="STRING" id="1121322.SAMN02745136_05663"/>
<dbReference type="EMBL" id="FRAC01000053">
    <property type="protein sequence ID" value="SHL77275.1"/>
    <property type="molecule type" value="Genomic_DNA"/>
</dbReference>
<organism evidence="1 2">
    <name type="scientific">Anaerocolumna jejuensis DSM 15929</name>
    <dbReference type="NCBI Taxonomy" id="1121322"/>
    <lineage>
        <taxon>Bacteria</taxon>
        <taxon>Bacillati</taxon>
        <taxon>Bacillota</taxon>
        <taxon>Clostridia</taxon>
        <taxon>Lachnospirales</taxon>
        <taxon>Lachnospiraceae</taxon>
        <taxon>Anaerocolumna</taxon>
    </lineage>
</organism>
<sequence>MSQTRKSTKELIEDMLSEDAQRIWSASCGIISLGQNHERIMELVPYLTQMKSKTNNIELGGLIHPNSRF</sequence>
<reference evidence="1 2" key="1">
    <citation type="submission" date="2016-11" db="EMBL/GenBank/DDBJ databases">
        <authorList>
            <person name="Jaros S."/>
            <person name="Januszkiewicz K."/>
            <person name="Wedrychowicz H."/>
        </authorList>
    </citation>
    <scope>NUCLEOTIDE SEQUENCE [LARGE SCALE GENOMIC DNA]</scope>
    <source>
        <strain evidence="1 2">DSM 15929</strain>
    </source>
</reference>
<dbReference type="OrthoDB" id="8774933at2"/>
<dbReference type="Proteomes" id="UP000184386">
    <property type="component" value="Unassembled WGS sequence"/>
</dbReference>
<gene>
    <name evidence="1" type="ORF">SAMN02745136_05663</name>
</gene>
<proteinExistence type="predicted"/>
<evidence type="ECO:0000313" key="2">
    <source>
        <dbReference type="Proteomes" id="UP000184386"/>
    </source>
</evidence>